<sequence>MRWCTDVCEEGIANVVYKRRMMLGCAESSADRVGFRCSGARLASRLEVSSAKRLSIAKSMVKVRRQAWAERKKFVQMLAESAVSCFKAVRSVGQGTVIKKFCSGNAET</sequence>
<dbReference type="Proteomes" id="UP000663193">
    <property type="component" value="Chromosome 16"/>
</dbReference>
<gene>
    <name evidence="1" type="ORF">JI435_308610</name>
</gene>
<dbReference type="AlphaFoldDB" id="A0A7U2FFN7"/>
<organism evidence="1 2">
    <name type="scientific">Phaeosphaeria nodorum (strain SN15 / ATCC MYA-4574 / FGSC 10173)</name>
    <name type="common">Glume blotch fungus</name>
    <name type="synonym">Parastagonospora nodorum</name>
    <dbReference type="NCBI Taxonomy" id="321614"/>
    <lineage>
        <taxon>Eukaryota</taxon>
        <taxon>Fungi</taxon>
        <taxon>Dikarya</taxon>
        <taxon>Ascomycota</taxon>
        <taxon>Pezizomycotina</taxon>
        <taxon>Dothideomycetes</taxon>
        <taxon>Pleosporomycetidae</taxon>
        <taxon>Pleosporales</taxon>
        <taxon>Pleosporineae</taxon>
        <taxon>Phaeosphaeriaceae</taxon>
        <taxon>Parastagonospora</taxon>
    </lineage>
</organism>
<dbReference type="VEuPathDB" id="FungiDB:JI435_308610"/>
<keyword evidence="2" id="KW-1185">Reference proteome</keyword>
<evidence type="ECO:0000313" key="1">
    <source>
        <dbReference type="EMBL" id="QRD04273.1"/>
    </source>
</evidence>
<reference evidence="2" key="1">
    <citation type="journal article" date="2021" name="BMC Genomics">
        <title>Chromosome-level genome assembly and manually-curated proteome of model necrotroph Parastagonospora nodorum Sn15 reveals a genome-wide trove of candidate effector homologs, and redundancy of virulence-related functions within an accessory chromosome.</title>
        <authorList>
            <person name="Bertazzoni S."/>
            <person name="Jones D.A.B."/>
            <person name="Phan H.T."/>
            <person name="Tan K.-C."/>
            <person name="Hane J.K."/>
        </authorList>
    </citation>
    <scope>NUCLEOTIDE SEQUENCE [LARGE SCALE GENOMIC DNA]</scope>
    <source>
        <strain evidence="2">SN15 / ATCC MYA-4574 / FGSC 10173)</strain>
    </source>
</reference>
<name>A0A7U2FFN7_PHANO</name>
<proteinExistence type="predicted"/>
<accession>A0A7U2FFN7</accession>
<protein>
    <submittedName>
        <fullName evidence="1">Uncharacterized protein</fullName>
    </submittedName>
</protein>
<dbReference type="EMBL" id="CP069038">
    <property type="protein sequence ID" value="QRD04273.1"/>
    <property type="molecule type" value="Genomic_DNA"/>
</dbReference>
<reference evidence="1" key="2">
    <citation type="submission" date="2021-01" db="EMBL/GenBank/DDBJ databases">
        <title>Chromosome-level genome assembly and manually-curated proteome of model necrotroph Parastagonospora nodorum Sn15 reveals a genome-wide trove of effector-like homologs, and redundancy of virulence-related functions within an accessory chromosome.</title>
        <authorList>
            <person name="Bertazzoni S."/>
            <person name="Jones D.A.B."/>
            <person name="Phan H.T."/>
            <person name="Tan K.-C."/>
            <person name="Hane J."/>
        </authorList>
    </citation>
    <scope>NUCLEOTIDE SEQUENCE</scope>
    <source>
        <strain evidence="1">SN15</strain>
    </source>
</reference>
<dbReference type="EMBL" id="CP069038">
    <property type="protein sequence ID" value="QRD04272.1"/>
    <property type="molecule type" value="Genomic_DNA"/>
</dbReference>
<evidence type="ECO:0000313" key="2">
    <source>
        <dbReference type="Proteomes" id="UP000663193"/>
    </source>
</evidence>